<evidence type="ECO:0000256" key="1">
    <source>
        <dbReference type="SAM" id="MobiDB-lite"/>
    </source>
</evidence>
<protein>
    <recommendedName>
        <fullName evidence="4">ATP-dependent DNA helicase</fullName>
    </recommendedName>
</protein>
<reference evidence="2 3" key="1">
    <citation type="journal article" date="2015" name="Genome Biol.">
        <title>Comparative genomics of Steinernema reveals deeply conserved gene regulatory networks.</title>
        <authorList>
            <person name="Dillman A.R."/>
            <person name="Macchietto M."/>
            <person name="Porter C.F."/>
            <person name="Rogers A."/>
            <person name="Williams B."/>
            <person name="Antoshechkin I."/>
            <person name="Lee M.M."/>
            <person name="Goodwin Z."/>
            <person name="Lu X."/>
            <person name="Lewis E.E."/>
            <person name="Goodrich-Blair H."/>
            <person name="Stock S.P."/>
            <person name="Adams B.J."/>
            <person name="Sternberg P.W."/>
            <person name="Mortazavi A."/>
        </authorList>
    </citation>
    <scope>NUCLEOTIDE SEQUENCE [LARGE SCALE GENOMIC DNA]</scope>
    <source>
        <strain evidence="2 3">ALL</strain>
    </source>
</reference>
<dbReference type="AlphaFoldDB" id="A0A4U5NI96"/>
<dbReference type="EMBL" id="AZBU02000004">
    <property type="protein sequence ID" value="TKR82482.1"/>
    <property type="molecule type" value="Genomic_DNA"/>
</dbReference>
<proteinExistence type="predicted"/>
<evidence type="ECO:0000313" key="2">
    <source>
        <dbReference type="EMBL" id="TKR82482.1"/>
    </source>
</evidence>
<feature type="region of interest" description="Disordered" evidence="1">
    <location>
        <begin position="70"/>
        <end position="164"/>
    </location>
</feature>
<accession>A0A4U5NI96</accession>
<sequence>MKQLTGSLIPQMITPDGIEEPHAIFDELNRQQKTAALTFMEPELAVLPVKLWRHQFPVLLGLALTINKSQGQSLDMEKRSREKRSREKRSQEKRSQEKRSREKRSLGEKRKDPERKDPGRKDPGRRKEKIPRRKDPRRKDPRRKDPGEKIPGEKIPEKRSREKRSLGEKLTRLYSRLCRYEGVCTEDKIHRSGARVVVRKGDSNHNISCRAVLTTPSNDLTSITCFS</sequence>
<comment type="caution">
    <text evidence="2">The sequence shown here is derived from an EMBL/GenBank/DDBJ whole genome shotgun (WGS) entry which is preliminary data.</text>
</comment>
<feature type="compositionally biased region" description="Basic and acidic residues" evidence="1">
    <location>
        <begin position="142"/>
        <end position="164"/>
    </location>
</feature>
<dbReference type="Proteomes" id="UP000298663">
    <property type="component" value="Unassembled WGS sequence"/>
</dbReference>
<reference evidence="2 3" key="2">
    <citation type="journal article" date="2019" name="G3 (Bethesda)">
        <title>Hybrid Assembly of the Genome of the Entomopathogenic Nematode Steinernema carpocapsae Identifies the X-Chromosome.</title>
        <authorList>
            <person name="Serra L."/>
            <person name="Macchietto M."/>
            <person name="Macias-Munoz A."/>
            <person name="McGill C.J."/>
            <person name="Rodriguez I.M."/>
            <person name="Rodriguez B."/>
            <person name="Murad R."/>
            <person name="Mortazavi A."/>
        </authorList>
    </citation>
    <scope>NUCLEOTIDE SEQUENCE [LARGE SCALE GENOMIC DNA]</scope>
    <source>
        <strain evidence="2 3">ALL</strain>
    </source>
</reference>
<evidence type="ECO:0008006" key="4">
    <source>
        <dbReference type="Google" id="ProtNLM"/>
    </source>
</evidence>
<evidence type="ECO:0000313" key="3">
    <source>
        <dbReference type="Proteomes" id="UP000298663"/>
    </source>
</evidence>
<feature type="compositionally biased region" description="Basic and acidic residues" evidence="1">
    <location>
        <begin position="75"/>
        <end position="122"/>
    </location>
</feature>
<name>A0A4U5NI96_STECR</name>
<organism evidence="2 3">
    <name type="scientific">Steinernema carpocapsae</name>
    <name type="common">Entomopathogenic nematode</name>
    <dbReference type="NCBI Taxonomy" id="34508"/>
    <lineage>
        <taxon>Eukaryota</taxon>
        <taxon>Metazoa</taxon>
        <taxon>Ecdysozoa</taxon>
        <taxon>Nematoda</taxon>
        <taxon>Chromadorea</taxon>
        <taxon>Rhabditida</taxon>
        <taxon>Tylenchina</taxon>
        <taxon>Panagrolaimomorpha</taxon>
        <taxon>Strongyloidoidea</taxon>
        <taxon>Steinernematidae</taxon>
        <taxon>Steinernema</taxon>
    </lineage>
</organism>
<feature type="compositionally biased region" description="Basic residues" evidence="1">
    <location>
        <begin position="123"/>
        <end position="141"/>
    </location>
</feature>
<gene>
    <name evidence="2" type="ORF">L596_016202</name>
</gene>
<keyword evidence="3" id="KW-1185">Reference proteome</keyword>